<dbReference type="HOGENOM" id="CLU_1633578_0_0_14"/>
<evidence type="ECO:0000313" key="1">
    <source>
        <dbReference type="EMBL" id="ADX97683.1"/>
    </source>
</evidence>
<organism evidence="1 2">
    <name type="scientific">Mycoplasma suis (strain Illinois)</name>
    <dbReference type="NCBI Taxonomy" id="768700"/>
    <lineage>
        <taxon>Bacteria</taxon>
        <taxon>Bacillati</taxon>
        <taxon>Mycoplasmatota</taxon>
        <taxon>Mollicutes</taxon>
        <taxon>Mycoplasmataceae</taxon>
        <taxon>Mycoplasma</taxon>
    </lineage>
</organism>
<sequence length="162" mass="18550">MFSSIGAKLVILVGSTITLAGTGLGVVSLTSKKSKFMDPKFIGEKVLIFKDGKRVCQFIKEDNRNDPFEECSTNWSLKNKESKNSFQIRIREEEVKRLSAETEQPEEWIVVFANDAKPRDAKILTKEENKKKCETKKEENEGYKWIEIQCEIEEISPQITGK</sequence>
<protein>
    <submittedName>
        <fullName evidence="1">Uncharacterized protein</fullName>
    </submittedName>
</protein>
<dbReference type="RefSeq" id="WP_013609642.1">
    <property type="nucleotide sequence ID" value="NC_015155.1"/>
</dbReference>
<dbReference type="AlphaFoldDB" id="F0QQB3"/>
<reference evidence="1 2" key="1">
    <citation type="journal article" date="2011" name="J. Bacteriol.">
        <title>Complete genome sequences of two hemotropic Mycoplasmas, Mycoplasma haemofelis strain Ohio2 and Mycoplasma suis strain Illinois.</title>
        <authorList>
            <person name="Messick J.B."/>
            <person name="Santos A.P."/>
            <person name="Guimaraes A.M."/>
        </authorList>
    </citation>
    <scope>NUCLEOTIDE SEQUENCE [LARGE SCALE GENOMIC DNA]</scope>
    <source>
        <strain evidence="1 2">Illinois</strain>
    </source>
</reference>
<gene>
    <name evidence="1" type="ordered locus">MSU_0139</name>
</gene>
<dbReference type="KEGG" id="mss:MSU_0139"/>
<proteinExistence type="predicted"/>
<dbReference type="Proteomes" id="UP000007484">
    <property type="component" value="Chromosome"/>
</dbReference>
<dbReference type="EMBL" id="CP002525">
    <property type="protein sequence ID" value="ADX97683.1"/>
    <property type="molecule type" value="Genomic_DNA"/>
</dbReference>
<dbReference type="STRING" id="768700.MSU_0139"/>
<evidence type="ECO:0000313" key="2">
    <source>
        <dbReference type="Proteomes" id="UP000007484"/>
    </source>
</evidence>
<keyword evidence="2" id="KW-1185">Reference proteome</keyword>
<accession>F0QQB3</accession>
<name>F0QQB3_MYCSL</name>